<organism evidence="2">
    <name type="scientific">Arundo donax</name>
    <name type="common">Giant reed</name>
    <name type="synonym">Donax arundinaceus</name>
    <dbReference type="NCBI Taxonomy" id="35708"/>
    <lineage>
        <taxon>Eukaryota</taxon>
        <taxon>Viridiplantae</taxon>
        <taxon>Streptophyta</taxon>
        <taxon>Embryophyta</taxon>
        <taxon>Tracheophyta</taxon>
        <taxon>Spermatophyta</taxon>
        <taxon>Magnoliopsida</taxon>
        <taxon>Liliopsida</taxon>
        <taxon>Poales</taxon>
        <taxon>Poaceae</taxon>
        <taxon>PACMAD clade</taxon>
        <taxon>Arundinoideae</taxon>
        <taxon>Arundineae</taxon>
        <taxon>Arundo</taxon>
    </lineage>
</organism>
<evidence type="ECO:0000256" key="1">
    <source>
        <dbReference type="SAM" id="MobiDB-lite"/>
    </source>
</evidence>
<name>A0A0A8YLH7_ARUDO</name>
<evidence type="ECO:0000313" key="2">
    <source>
        <dbReference type="EMBL" id="JAD27436.1"/>
    </source>
</evidence>
<reference evidence="2" key="2">
    <citation type="journal article" date="2015" name="Data Brief">
        <title>Shoot transcriptome of the giant reed, Arundo donax.</title>
        <authorList>
            <person name="Barrero R.A."/>
            <person name="Guerrero F.D."/>
            <person name="Moolhuijzen P."/>
            <person name="Goolsby J.A."/>
            <person name="Tidwell J."/>
            <person name="Bellgard S.E."/>
            <person name="Bellgard M.I."/>
        </authorList>
    </citation>
    <scope>NUCLEOTIDE SEQUENCE</scope>
    <source>
        <tissue evidence="2">Shoot tissue taken approximately 20 cm above the soil surface</tissue>
    </source>
</reference>
<dbReference type="EMBL" id="GBRH01270459">
    <property type="protein sequence ID" value="JAD27436.1"/>
    <property type="molecule type" value="Transcribed_RNA"/>
</dbReference>
<dbReference type="AlphaFoldDB" id="A0A0A8YLH7"/>
<reference evidence="2" key="1">
    <citation type="submission" date="2014-09" db="EMBL/GenBank/DDBJ databases">
        <authorList>
            <person name="Magalhaes I.L.F."/>
            <person name="Oliveira U."/>
            <person name="Santos F.R."/>
            <person name="Vidigal T.H.D.A."/>
            <person name="Brescovit A.D."/>
            <person name="Santos A.J."/>
        </authorList>
    </citation>
    <scope>NUCLEOTIDE SEQUENCE</scope>
    <source>
        <tissue evidence="2">Shoot tissue taken approximately 20 cm above the soil surface</tissue>
    </source>
</reference>
<feature type="region of interest" description="Disordered" evidence="1">
    <location>
        <begin position="36"/>
        <end position="57"/>
    </location>
</feature>
<proteinExistence type="predicted"/>
<accession>A0A0A8YLH7</accession>
<protein>
    <submittedName>
        <fullName evidence="2">Uncharacterized protein</fullName>
    </submittedName>
</protein>
<sequence>MSTPFSHTSRGSVHSNRCISEPSMACTILVASGSPRQTRRPALNGMKSNSVVPKKPVPASSCCSRNLSGMNLSGSGHAPASRCTAQRFTSTVQPLGTAWPWISTVSSASFGTSGTTGCSRSVSLMTAWR</sequence>